<reference evidence="1" key="1">
    <citation type="submission" date="2024-05" db="EMBL/GenBank/DDBJ databases">
        <authorList>
            <person name="Cai S.Y."/>
            <person name="Jin L.M."/>
            <person name="Li H.R."/>
        </authorList>
    </citation>
    <scope>NUCLEOTIDE SEQUENCE</scope>
    <source>
        <strain evidence="1">A5-74</strain>
    </source>
</reference>
<sequence>MPGDEIWPAPEDERHPVDPVVRARIMDTLARVERDHDVRILFACESGSRGWGFASPDSDYDVRFLYAGRLDEYLRVSARRDVIELPVDATYDVSGWDLRKALRLLGRGNATLFEWLHSPIRYRADEQFVAELVAAAETAHRPDRTYHHYLHMARKHLRSVVGVEQVKFKRYFYTLRPLLAASWIQQHGTRAPMVFEDLVDRQVTDPVVLAAIRELLQRKRRAGEAEVTAPVQVIEDFLVRTVAEVEAAAPHRSLIDVAPLDGLLAGTLRRLDDAGRPGGGEDPDDQLE</sequence>
<organism evidence="1">
    <name type="scientific">Nakamurella sp. A5-74</name>
    <dbReference type="NCBI Taxonomy" id="3158264"/>
    <lineage>
        <taxon>Bacteria</taxon>
        <taxon>Bacillati</taxon>
        <taxon>Actinomycetota</taxon>
        <taxon>Actinomycetes</taxon>
        <taxon>Nakamurellales</taxon>
        <taxon>Nakamurellaceae</taxon>
        <taxon>Nakamurella</taxon>
    </lineage>
</organism>
<name>A0AAU8DSV5_9ACTN</name>
<protein>
    <submittedName>
        <fullName evidence="1">Nucleotidyltransferase domain-containing protein</fullName>
    </submittedName>
</protein>
<dbReference type="InterPro" id="IPR018775">
    <property type="entry name" value="RlaP"/>
</dbReference>
<dbReference type="PANTHER" id="PTHR34817:SF2">
    <property type="entry name" value="NUCLEOTIDYLTRANSFERASE"/>
    <property type="match status" value="1"/>
</dbReference>
<evidence type="ECO:0000313" key="1">
    <source>
        <dbReference type="EMBL" id="XCG64552.1"/>
    </source>
</evidence>
<dbReference type="EMBL" id="CP159218">
    <property type="protein sequence ID" value="XCG64552.1"/>
    <property type="molecule type" value="Genomic_DNA"/>
</dbReference>
<dbReference type="Pfam" id="PF10127">
    <property type="entry name" value="RlaP"/>
    <property type="match status" value="1"/>
</dbReference>
<dbReference type="AlphaFoldDB" id="A0AAU8DSV5"/>
<proteinExistence type="predicted"/>
<accession>A0AAU8DSV5</accession>
<gene>
    <name evidence="1" type="ORF">ABLG96_04210</name>
</gene>
<dbReference type="RefSeq" id="WP_353650165.1">
    <property type="nucleotide sequence ID" value="NZ_CP159218.1"/>
</dbReference>
<dbReference type="PANTHER" id="PTHR34817">
    <property type="entry name" value="NUCLEOTIDYLTRANSFERASE"/>
    <property type="match status" value="1"/>
</dbReference>